<evidence type="ECO:0000259" key="2">
    <source>
        <dbReference type="PROSITE" id="PS50846"/>
    </source>
</evidence>
<evidence type="ECO:0000256" key="1">
    <source>
        <dbReference type="ARBA" id="ARBA00022723"/>
    </source>
</evidence>
<name>A0A1H4NQZ6_PSEAG</name>
<dbReference type="STRING" id="53406.SAMN05421553_0117"/>
<gene>
    <name evidence="3" type="ORF">SAMN05421553_0117</name>
</gene>
<dbReference type="InterPro" id="IPR017969">
    <property type="entry name" value="Heavy-metal-associated_CS"/>
</dbReference>
<sequence>MTTFEVKDMTCGHCIKTITQAVLTVDPTAKVQIDLSSHRVQIESVSAEAELSHAIVKAGYSPIAKTAEEAFSTPIKTKSRGCCCH</sequence>
<dbReference type="AlphaFoldDB" id="A0A1H4NQZ6"/>
<feature type="domain" description="HMA" evidence="2">
    <location>
        <begin position="1"/>
        <end position="63"/>
    </location>
</feature>
<dbReference type="InterPro" id="IPR036163">
    <property type="entry name" value="HMA_dom_sf"/>
</dbReference>
<dbReference type="GO" id="GO:0046872">
    <property type="term" value="F:metal ion binding"/>
    <property type="evidence" value="ECO:0007669"/>
    <property type="project" value="UniProtKB-KW"/>
</dbReference>
<accession>A0A1H4NQZ6</accession>
<dbReference type="EMBL" id="FNSC01000001">
    <property type="protein sequence ID" value="SEB97647.1"/>
    <property type="molecule type" value="Genomic_DNA"/>
</dbReference>
<organism evidence="3 4">
    <name type="scientific">Pseudomonas anguilliseptica</name>
    <dbReference type="NCBI Taxonomy" id="53406"/>
    <lineage>
        <taxon>Bacteria</taxon>
        <taxon>Pseudomonadati</taxon>
        <taxon>Pseudomonadota</taxon>
        <taxon>Gammaproteobacteria</taxon>
        <taxon>Pseudomonadales</taxon>
        <taxon>Pseudomonadaceae</taxon>
        <taxon>Pseudomonas</taxon>
    </lineage>
</organism>
<dbReference type="InterPro" id="IPR006121">
    <property type="entry name" value="HMA_dom"/>
</dbReference>
<dbReference type="Gene3D" id="3.30.70.100">
    <property type="match status" value="1"/>
</dbReference>
<evidence type="ECO:0000313" key="4">
    <source>
        <dbReference type="Proteomes" id="UP000242849"/>
    </source>
</evidence>
<dbReference type="OrthoDB" id="9814359at2"/>
<dbReference type="PROSITE" id="PS01047">
    <property type="entry name" value="HMA_1"/>
    <property type="match status" value="1"/>
</dbReference>
<dbReference type="CDD" id="cd00371">
    <property type="entry name" value="HMA"/>
    <property type="match status" value="1"/>
</dbReference>
<evidence type="ECO:0000313" key="3">
    <source>
        <dbReference type="EMBL" id="SEB97647.1"/>
    </source>
</evidence>
<dbReference type="PROSITE" id="PS50846">
    <property type="entry name" value="HMA_2"/>
    <property type="match status" value="1"/>
</dbReference>
<dbReference type="SUPFAM" id="SSF55008">
    <property type="entry name" value="HMA, heavy metal-associated domain"/>
    <property type="match status" value="1"/>
</dbReference>
<dbReference type="Pfam" id="PF00403">
    <property type="entry name" value="HMA"/>
    <property type="match status" value="1"/>
</dbReference>
<keyword evidence="1" id="KW-0479">Metal-binding</keyword>
<protein>
    <submittedName>
        <fullName evidence="3">Copper chaperone</fullName>
    </submittedName>
</protein>
<dbReference type="RefSeq" id="WP_090375405.1">
    <property type="nucleotide sequence ID" value="NZ_FNSC01000001.1"/>
</dbReference>
<reference evidence="4" key="1">
    <citation type="submission" date="2016-10" db="EMBL/GenBank/DDBJ databases">
        <authorList>
            <person name="Varghese N."/>
            <person name="Submissions S."/>
        </authorList>
    </citation>
    <scope>NUCLEOTIDE SEQUENCE [LARGE SCALE GENOMIC DNA]</scope>
    <source>
        <strain evidence="4">DSM 12111</strain>
    </source>
</reference>
<keyword evidence="4" id="KW-1185">Reference proteome</keyword>
<dbReference type="Proteomes" id="UP000242849">
    <property type="component" value="Unassembled WGS sequence"/>
</dbReference>
<proteinExistence type="predicted"/>